<gene>
    <name evidence="2" type="ORF">METESE_30590</name>
</gene>
<dbReference type="Pfam" id="PF01966">
    <property type="entry name" value="HD"/>
    <property type="match status" value="1"/>
</dbReference>
<evidence type="ECO:0000259" key="1">
    <source>
        <dbReference type="PROSITE" id="PS51831"/>
    </source>
</evidence>
<dbReference type="PANTHER" id="PTHR33594:SF1">
    <property type="entry name" value="HD_PDEASE DOMAIN-CONTAINING PROTEIN"/>
    <property type="match status" value="1"/>
</dbReference>
<dbReference type="AlphaFoldDB" id="A0AA48GRU2"/>
<reference evidence="2" key="1">
    <citation type="journal article" date="2023" name="Int. J. Syst. Evol. Microbiol.">
        <title>Mesoterricola silvestris gen. nov., sp. nov., Mesoterricola sediminis sp. nov., Geothrix oryzae sp. nov., Geothrix edaphica sp. nov., Geothrix rubra sp. nov., and Geothrix limicola sp. nov., six novel members of Acidobacteriota isolated from soils.</title>
        <authorList>
            <person name="Itoh H."/>
            <person name="Sugisawa Y."/>
            <person name="Mise K."/>
            <person name="Xu Z."/>
            <person name="Kuniyasu M."/>
            <person name="Ushijima N."/>
            <person name="Kawano K."/>
            <person name="Kobayashi E."/>
            <person name="Shiratori Y."/>
            <person name="Masuda Y."/>
            <person name="Senoo K."/>
        </authorList>
    </citation>
    <scope>NUCLEOTIDE SEQUENCE</scope>
    <source>
        <strain evidence="2">W786</strain>
    </source>
</reference>
<feature type="domain" description="HD" evidence="1">
    <location>
        <begin position="30"/>
        <end position="135"/>
    </location>
</feature>
<keyword evidence="3" id="KW-1185">Reference proteome</keyword>
<dbReference type="PROSITE" id="PS51831">
    <property type="entry name" value="HD"/>
    <property type="match status" value="1"/>
</dbReference>
<dbReference type="EMBL" id="AP027081">
    <property type="protein sequence ID" value="BDU78101.1"/>
    <property type="molecule type" value="Genomic_DNA"/>
</dbReference>
<accession>A0AA48GRU2</accession>
<proteinExistence type="predicted"/>
<dbReference type="CDD" id="cd00077">
    <property type="entry name" value="HDc"/>
    <property type="match status" value="1"/>
</dbReference>
<dbReference type="RefSeq" id="WP_316410559.1">
    <property type="nucleotide sequence ID" value="NZ_AP027081.1"/>
</dbReference>
<name>A0AA48GRU2_9BACT</name>
<dbReference type="SMART" id="SM00471">
    <property type="entry name" value="HDc"/>
    <property type="match status" value="1"/>
</dbReference>
<evidence type="ECO:0000313" key="3">
    <source>
        <dbReference type="Proteomes" id="UP001228113"/>
    </source>
</evidence>
<dbReference type="SUPFAM" id="SSF109604">
    <property type="entry name" value="HD-domain/PDEase-like"/>
    <property type="match status" value="1"/>
</dbReference>
<sequence length="218" mass="23858">MNREHGEIAAWQARFEAHWAAEGAADAAHGIHHFRRVWRSARAIARAEGEGDLLVLLAGAYFHDAVNPPKDNPLRSRASRLSAEAATGILGRMGFDPARLPGVAHAIEAHSFSAGIEPRTPEARILQDADRLEALGAIGLARCFYTGGRMGGSLWHAEDPFGRGGRALDDAAYSVDHFPLKLLRLASLMRTAEGRRLAEGRTRVLRRFLADLERELAE</sequence>
<dbReference type="KEGG" id="msea:METESE_30590"/>
<dbReference type="Proteomes" id="UP001228113">
    <property type="component" value="Chromosome"/>
</dbReference>
<evidence type="ECO:0000313" key="2">
    <source>
        <dbReference type="EMBL" id="BDU78101.1"/>
    </source>
</evidence>
<dbReference type="GO" id="GO:0016787">
    <property type="term" value="F:hydrolase activity"/>
    <property type="evidence" value="ECO:0007669"/>
    <property type="project" value="UniProtKB-KW"/>
</dbReference>
<keyword evidence="2" id="KW-0378">Hydrolase</keyword>
<dbReference type="PANTHER" id="PTHR33594">
    <property type="entry name" value="SUPERFAMILY HYDROLASE, PUTATIVE (AFU_ORTHOLOGUE AFUA_1G03035)-RELATED"/>
    <property type="match status" value="1"/>
</dbReference>
<protein>
    <submittedName>
        <fullName evidence="2">Hydrolase</fullName>
    </submittedName>
</protein>
<dbReference type="InterPro" id="IPR003607">
    <property type="entry name" value="HD/PDEase_dom"/>
</dbReference>
<dbReference type="InterPro" id="IPR006674">
    <property type="entry name" value="HD_domain"/>
</dbReference>
<dbReference type="Gene3D" id="1.10.3210.50">
    <property type="match status" value="1"/>
</dbReference>
<organism evidence="2 3">
    <name type="scientific">Mesoterricola sediminis</name>
    <dbReference type="NCBI Taxonomy" id="2927980"/>
    <lineage>
        <taxon>Bacteria</taxon>
        <taxon>Pseudomonadati</taxon>
        <taxon>Acidobacteriota</taxon>
        <taxon>Holophagae</taxon>
        <taxon>Holophagales</taxon>
        <taxon>Holophagaceae</taxon>
        <taxon>Mesoterricola</taxon>
    </lineage>
</organism>